<dbReference type="EMBL" id="WJQU01000003">
    <property type="protein sequence ID" value="KAJ6639426.1"/>
    <property type="molecule type" value="Genomic_DNA"/>
</dbReference>
<proteinExistence type="predicted"/>
<comment type="caution">
    <text evidence="1">The sequence shown here is derived from an EMBL/GenBank/DDBJ whole genome shotgun (WGS) entry which is preliminary data.</text>
</comment>
<protein>
    <submittedName>
        <fullName evidence="1">Uncharacterized protein</fullName>
    </submittedName>
</protein>
<accession>A0A9Q0MWR1</accession>
<keyword evidence="2" id="KW-1185">Reference proteome</keyword>
<sequence length="164" mass="18494">MSKQWKVSPPGPEQLALEAMFENDAIEEFETPASVQKSNPLLQPFTERVFSTHFRKTKAKFGACRSSSKDKEVETPPGLGPIGTVAVASSSRPKKIQMTSFELQPECDPIFKNTPHQVEFDYSALDDVSIDWINIARSHRLRFDWVLNIGCFHVQMNCLSSAYV</sequence>
<evidence type="ECO:0000313" key="1">
    <source>
        <dbReference type="EMBL" id="KAJ6639426.1"/>
    </source>
</evidence>
<gene>
    <name evidence="1" type="ORF">Bhyg_12170</name>
</gene>
<evidence type="ECO:0000313" key="2">
    <source>
        <dbReference type="Proteomes" id="UP001151699"/>
    </source>
</evidence>
<reference evidence="1" key="1">
    <citation type="submission" date="2022-07" db="EMBL/GenBank/DDBJ databases">
        <authorList>
            <person name="Trinca V."/>
            <person name="Uliana J.V.C."/>
            <person name="Torres T.T."/>
            <person name="Ward R.J."/>
            <person name="Monesi N."/>
        </authorList>
    </citation>
    <scope>NUCLEOTIDE SEQUENCE</scope>
    <source>
        <strain evidence="1">HSMRA1968</strain>
        <tissue evidence="1">Whole embryos</tissue>
    </source>
</reference>
<dbReference type="Proteomes" id="UP001151699">
    <property type="component" value="Chromosome X"/>
</dbReference>
<feature type="non-terminal residue" evidence="1">
    <location>
        <position position="1"/>
    </location>
</feature>
<organism evidence="1 2">
    <name type="scientific">Pseudolycoriella hygida</name>
    <dbReference type="NCBI Taxonomy" id="35572"/>
    <lineage>
        <taxon>Eukaryota</taxon>
        <taxon>Metazoa</taxon>
        <taxon>Ecdysozoa</taxon>
        <taxon>Arthropoda</taxon>
        <taxon>Hexapoda</taxon>
        <taxon>Insecta</taxon>
        <taxon>Pterygota</taxon>
        <taxon>Neoptera</taxon>
        <taxon>Endopterygota</taxon>
        <taxon>Diptera</taxon>
        <taxon>Nematocera</taxon>
        <taxon>Sciaroidea</taxon>
        <taxon>Sciaridae</taxon>
        <taxon>Pseudolycoriella</taxon>
    </lineage>
</organism>
<dbReference type="AlphaFoldDB" id="A0A9Q0MWR1"/>
<name>A0A9Q0MWR1_9DIPT</name>